<dbReference type="AlphaFoldDB" id="A0A067S918"/>
<accession>A0A067S918</accession>
<organism evidence="1 2">
    <name type="scientific">Galerina marginata (strain CBS 339.88)</name>
    <dbReference type="NCBI Taxonomy" id="685588"/>
    <lineage>
        <taxon>Eukaryota</taxon>
        <taxon>Fungi</taxon>
        <taxon>Dikarya</taxon>
        <taxon>Basidiomycota</taxon>
        <taxon>Agaricomycotina</taxon>
        <taxon>Agaricomycetes</taxon>
        <taxon>Agaricomycetidae</taxon>
        <taxon>Agaricales</taxon>
        <taxon>Agaricineae</taxon>
        <taxon>Strophariaceae</taxon>
        <taxon>Galerina</taxon>
    </lineage>
</organism>
<dbReference type="OrthoDB" id="2946622at2759"/>
<dbReference type="Proteomes" id="UP000027222">
    <property type="component" value="Unassembled WGS sequence"/>
</dbReference>
<proteinExistence type="predicted"/>
<dbReference type="HOGENOM" id="CLU_030662_0_0_1"/>
<keyword evidence="2" id="KW-1185">Reference proteome</keyword>
<evidence type="ECO:0000313" key="1">
    <source>
        <dbReference type="EMBL" id="KDR67331.1"/>
    </source>
</evidence>
<gene>
    <name evidence="1" type="ORF">GALMADRAFT_258296</name>
</gene>
<dbReference type="EMBL" id="KL142415">
    <property type="protein sequence ID" value="KDR67331.1"/>
    <property type="molecule type" value="Genomic_DNA"/>
</dbReference>
<evidence type="ECO:0008006" key="3">
    <source>
        <dbReference type="Google" id="ProtNLM"/>
    </source>
</evidence>
<name>A0A067S918_GALM3</name>
<reference evidence="2" key="1">
    <citation type="journal article" date="2014" name="Proc. Natl. Acad. Sci. U.S.A.">
        <title>Extensive sampling of basidiomycete genomes demonstrates inadequacy of the white-rot/brown-rot paradigm for wood decay fungi.</title>
        <authorList>
            <person name="Riley R."/>
            <person name="Salamov A.A."/>
            <person name="Brown D.W."/>
            <person name="Nagy L.G."/>
            <person name="Floudas D."/>
            <person name="Held B.W."/>
            <person name="Levasseur A."/>
            <person name="Lombard V."/>
            <person name="Morin E."/>
            <person name="Otillar R."/>
            <person name="Lindquist E.A."/>
            <person name="Sun H."/>
            <person name="LaButti K.M."/>
            <person name="Schmutz J."/>
            <person name="Jabbour D."/>
            <person name="Luo H."/>
            <person name="Baker S.E."/>
            <person name="Pisabarro A.G."/>
            <person name="Walton J.D."/>
            <person name="Blanchette R.A."/>
            <person name="Henrissat B."/>
            <person name="Martin F."/>
            <person name="Cullen D."/>
            <person name="Hibbett D.S."/>
            <person name="Grigoriev I.V."/>
        </authorList>
    </citation>
    <scope>NUCLEOTIDE SEQUENCE [LARGE SCALE GENOMIC DNA]</scope>
    <source>
        <strain evidence="2">CBS 339.88</strain>
    </source>
</reference>
<sequence>MANSPPIHRLHSDILWRFFSLNADMELDFEDYFPAMDTLRTISQVCPLWRGIAMNSPSLWGRVVNIDAVFKRRAGSMTKWGNEVLRRSGDSSLHIKARLDTKVKEDVVESLVRQNWHRIQSLDLEFQKGTPISGEKWQEIFRVPAGALEGFRIRCNGYQEESKFVLFQNNAPSLRRISITNFVVDMKEVSWASNLRYIEMCSSIFAFELLGTLFVVQFPFLECIVCFDYGAGLKDVDKEALPVLRPISLPCLRRIQLNVGKEVNTILTMLMHITPNEQCALDLAVDKYFVNNYTLDLLREVLPKFLRYAARMSPATDLRLVLKRDWFIFLQSSERSFSFHVQLPVGLHERAISVFPFCFAHTTFRLDSIEKLVFRVVEDEDMDLLLANESMEKLVLRFLSVKSLETDSETLVYLSRFQTKTRTVPFPSLKTVKSTLKDDDEIIKHFLDSRAAAGVIGTISFIGW</sequence>
<protein>
    <recommendedName>
        <fullName evidence="3">F-box domain-containing protein</fullName>
    </recommendedName>
</protein>
<evidence type="ECO:0000313" key="2">
    <source>
        <dbReference type="Proteomes" id="UP000027222"/>
    </source>
</evidence>